<dbReference type="RefSeq" id="WP_224612856.1">
    <property type="nucleotide sequence ID" value="NZ_JAIQXV010000039.1"/>
</dbReference>
<dbReference type="InterPro" id="IPR050559">
    <property type="entry name" value="P-Pant_transferase_sf"/>
</dbReference>
<organism evidence="5 6">
    <name type="scientific">Deinococcus multiflagellatus</name>
    <dbReference type="NCBI Taxonomy" id="1656887"/>
    <lineage>
        <taxon>Bacteria</taxon>
        <taxon>Thermotogati</taxon>
        <taxon>Deinococcota</taxon>
        <taxon>Deinococci</taxon>
        <taxon>Deinococcales</taxon>
        <taxon>Deinococcaceae</taxon>
        <taxon>Deinococcus</taxon>
    </lineage>
</organism>
<dbReference type="InterPro" id="IPR037143">
    <property type="entry name" value="4-PPantetheinyl_Trfase_dom_sf"/>
</dbReference>
<keyword evidence="6" id="KW-1185">Reference proteome</keyword>
<dbReference type="Proteomes" id="UP001596317">
    <property type="component" value="Unassembled WGS sequence"/>
</dbReference>
<dbReference type="InterPro" id="IPR008278">
    <property type="entry name" value="4-PPantetheinyl_Trfase_dom"/>
</dbReference>
<dbReference type="EMBL" id="JBHSWB010000004">
    <property type="protein sequence ID" value="MFC6663750.1"/>
    <property type="molecule type" value="Genomic_DNA"/>
</dbReference>
<reference evidence="6" key="1">
    <citation type="journal article" date="2019" name="Int. J. Syst. Evol. Microbiol.">
        <title>The Global Catalogue of Microorganisms (GCM) 10K type strain sequencing project: providing services to taxonomists for standard genome sequencing and annotation.</title>
        <authorList>
            <consortium name="The Broad Institute Genomics Platform"/>
            <consortium name="The Broad Institute Genome Sequencing Center for Infectious Disease"/>
            <person name="Wu L."/>
            <person name="Ma J."/>
        </authorList>
    </citation>
    <scope>NUCLEOTIDE SEQUENCE [LARGE SCALE GENOMIC DNA]</scope>
    <source>
        <strain evidence="6">CCUG 63830</strain>
    </source>
</reference>
<proteinExistence type="inferred from homology"/>
<dbReference type="Gene3D" id="3.90.470.20">
    <property type="entry name" value="4'-phosphopantetheinyl transferase domain"/>
    <property type="match status" value="2"/>
</dbReference>
<dbReference type="PANTHER" id="PTHR12215">
    <property type="entry name" value="PHOSPHOPANTETHEINE TRANSFERASE"/>
    <property type="match status" value="1"/>
</dbReference>
<keyword evidence="2 5" id="KW-0808">Transferase</keyword>
<feature type="domain" description="4'-phosphopantetheinyl transferase" evidence="3">
    <location>
        <begin position="103"/>
        <end position="177"/>
    </location>
</feature>
<evidence type="ECO:0000259" key="3">
    <source>
        <dbReference type="Pfam" id="PF01648"/>
    </source>
</evidence>
<gene>
    <name evidence="5" type="ORF">ACFP90_27510</name>
</gene>
<dbReference type="Pfam" id="PF01648">
    <property type="entry name" value="ACPS"/>
    <property type="match status" value="1"/>
</dbReference>
<evidence type="ECO:0000313" key="6">
    <source>
        <dbReference type="Proteomes" id="UP001596317"/>
    </source>
</evidence>
<comment type="caution">
    <text evidence="5">The sequence shown here is derived from an EMBL/GenBank/DDBJ whole genome shotgun (WGS) entry which is preliminary data.</text>
</comment>
<accession>A0ABW1ZS14</accession>
<dbReference type="Pfam" id="PF22624">
    <property type="entry name" value="AASDHPPT_N"/>
    <property type="match status" value="1"/>
</dbReference>
<evidence type="ECO:0000259" key="4">
    <source>
        <dbReference type="Pfam" id="PF22624"/>
    </source>
</evidence>
<name>A0ABW1ZS14_9DEIO</name>
<evidence type="ECO:0000256" key="1">
    <source>
        <dbReference type="ARBA" id="ARBA00010990"/>
    </source>
</evidence>
<dbReference type="PANTHER" id="PTHR12215:SF10">
    <property type="entry name" value="L-AMINOADIPATE-SEMIALDEHYDE DEHYDROGENASE-PHOSPHOPANTETHEINYL TRANSFERASE"/>
    <property type="match status" value="1"/>
</dbReference>
<comment type="similarity">
    <text evidence="1">Belongs to the P-Pant transferase superfamily. Gsp/Sfp/HetI/AcpT family.</text>
</comment>
<evidence type="ECO:0000313" key="5">
    <source>
        <dbReference type="EMBL" id="MFC6663750.1"/>
    </source>
</evidence>
<dbReference type="SUPFAM" id="SSF56214">
    <property type="entry name" value="4'-phosphopantetheinyl transferase"/>
    <property type="match status" value="2"/>
</dbReference>
<protein>
    <submittedName>
        <fullName evidence="5">4'-phosphopantetheinyl transferase family protein</fullName>
    </submittedName>
</protein>
<dbReference type="InterPro" id="IPR055066">
    <property type="entry name" value="AASDHPPT_N"/>
</dbReference>
<feature type="domain" description="4'-phosphopantetheinyl transferase N-terminal" evidence="4">
    <location>
        <begin position="16"/>
        <end position="98"/>
    </location>
</feature>
<dbReference type="GO" id="GO:0016740">
    <property type="term" value="F:transferase activity"/>
    <property type="evidence" value="ECO:0007669"/>
    <property type="project" value="UniProtKB-KW"/>
</dbReference>
<sequence>MSGAAPHTAVYLAHADDFAGLVALLTPEEHIRARAIALPAPRRRYVAARALVRTVLAARLGAPPQALTFALGPYGKPYLVGLDVPFNLSHTGDHLALAVGNGPVGVDLEEVRPLQNSHAMLQTALGPLERERLQRLPPAQHLAAFYRAWACKEAILKAQGVGLTYDLHAVQLTVPADLHAAPVPEQGPEGPFGPWQLFLHWVHPTRVLALASTGPGITLIPVQTVEDREGRWIIHPAAAVLERR</sequence>
<evidence type="ECO:0000256" key="2">
    <source>
        <dbReference type="ARBA" id="ARBA00022679"/>
    </source>
</evidence>